<dbReference type="EMBL" id="CABPSC010000002">
    <property type="protein sequence ID" value="VVD71898.1"/>
    <property type="molecule type" value="Genomic_DNA"/>
</dbReference>
<evidence type="ECO:0000256" key="1">
    <source>
        <dbReference type="SAM" id="MobiDB-lite"/>
    </source>
</evidence>
<dbReference type="InterPro" id="IPR050437">
    <property type="entry name" value="Ribos_protein_bS1-like"/>
</dbReference>
<dbReference type="OrthoDB" id="9804714at2"/>
<gene>
    <name evidence="3" type="ORF">PNO31109_00618</name>
</gene>
<dbReference type="SUPFAM" id="SSF50249">
    <property type="entry name" value="Nucleic acid-binding proteins"/>
    <property type="match status" value="1"/>
</dbReference>
<evidence type="ECO:0000313" key="3">
    <source>
        <dbReference type="EMBL" id="VVD71898.1"/>
    </source>
</evidence>
<dbReference type="Pfam" id="PF00575">
    <property type="entry name" value="S1"/>
    <property type="match status" value="1"/>
</dbReference>
<evidence type="ECO:0000259" key="2">
    <source>
        <dbReference type="PROSITE" id="PS50126"/>
    </source>
</evidence>
<keyword evidence="4" id="KW-1185">Reference proteome</keyword>
<dbReference type="Gene3D" id="1.10.10.650">
    <property type="entry name" value="RuvA domain 2-like"/>
    <property type="match status" value="1"/>
</dbReference>
<feature type="compositionally biased region" description="Gly residues" evidence="1">
    <location>
        <begin position="746"/>
        <end position="757"/>
    </location>
</feature>
<dbReference type="InterPro" id="IPR018974">
    <property type="entry name" value="Tex-like_N"/>
</dbReference>
<dbReference type="InterPro" id="IPR012340">
    <property type="entry name" value="NA-bd_OB-fold"/>
</dbReference>
<dbReference type="PROSITE" id="PS50126">
    <property type="entry name" value="S1"/>
    <property type="match status" value="1"/>
</dbReference>
<dbReference type="InterPro" id="IPR023319">
    <property type="entry name" value="Tex-like_HTH_dom_sf"/>
</dbReference>
<dbReference type="InterPro" id="IPR041692">
    <property type="entry name" value="HHH_9"/>
</dbReference>
<dbReference type="CDD" id="cd05685">
    <property type="entry name" value="S1_Tex"/>
    <property type="match status" value="1"/>
</dbReference>
<dbReference type="FunFam" id="3.30.420.140:FF:000001">
    <property type="entry name" value="RNA-binding transcriptional accessory protein"/>
    <property type="match status" value="1"/>
</dbReference>
<dbReference type="PANTHER" id="PTHR10724:SF10">
    <property type="entry name" value="S1 RNA-BINDING DOMAIN-CONTAINING PROTEIN 1"/>
    <property type="match status" value="1"/>
</dbReference>
<protein>
    <submittedName>
        <fullName evidence="3">RNA-binding transcriptional accessory protein</fullName>
    </submittedName>
</protein>
<dbReference type="InterPro" id="IPR006641">
    <property type="entry name" value="YqgF/RNaseH-like_dom"/>
</dbReference>
<dbReference type="PANTHER" id="PTHR10724">
    <property type="entry name" value="30S RIBOSOMAL PROTEIN S1"/>
    <property type="match status" value="1"/>
</dbReference>
<dbReference type="InterPro" id="IPR023323">
    <property type="entry name" value="Tex-like_dom_sf"/>
</dbReference>
<dbReference type="GO" id="GO:0006139">
    <property type="term" value="P:nucleobase-containing compound metabolic process"/>
    <property type="evidence" value="ECO:0007669"/>
    <property type="project" value="InterPro"/>
</dbReference>
<dbReference type="GO" id="GO:0006412">
    <property type="term" value="P:translation"/>
    <property type="evidence" value="ECO:0007669"/>
    <property type="project" value="TreeGrafter"/>
</dbReference>
<dbReference type="Proteomes" id="UP000367825">
    <property type="component" value="Unassembled WGS sequence"/>
</dbReference>
<dbReference type="FunFam" id="1.10.10.650:FF:000001">
    <property type="entry name" value="S1 RNA-binding domain 1"/>
    <property type="match status" value="1"/>
</dbReference>
<dbReference type="InterPro" id="IPR055179">
    <property type="entry name" value="Tex-like_central_region"/>
</dbReference>
<dbReference type="Pfam" id="PF22706">
    <property type="entry name" value="Tex_central_region"/>
    <property type="match status" value="1"/>
</dbReference>
<dbReference type="GO" id="GO:0003735">
    <property type="term" value="F:structural constituent of ribosome"/>
    <property type="evidence" value="ECO:0007669"/>
    <property type="project" value="TreeGrafter"/>
</dbReference>
<dbReference type="AlphaFoldDB" id="A0A5E4SCD0"/>
<feature type="domain" description="S1 motif" evidence="2">
    <location>
        <begin position="656"/>
        <end position="725"/>
    </location>
</feature>
<evidence type="ECO:0000313" key="4">
    <source>
        <dbReference type="Proteomes" id="UP000367825"/>
    </source>
</evidence>
<dbReference type="SUPFAM" id="SSF53098">
    <property type="entry name" value="Ribonuclease H-like"/>
    <property type="match status" value="1"/>
</dbReference>
<dbReference type="Gene3D" id="3.30.420.140">
    <property type="entry name" value="YqgF/RNase H-like domain"/>
    <property type="match status" value="1"/>
</dbReference>
<sequence>MTQNVALQIVQRIAAELSVQPRQVAAAVQLLDEGATVPFIARYRKEVTGNLDDTQLRTLEERLLYLRELEDRRAAILASIDEQGKLTDELRTAIEAADTKQTLEDLYLPYKPKRRTRAQIAREAGLEPLAQALLADPTLDPQTEAARFVDAGKGVADVKAALDGARDILSEQFGETAELLGKLRDYLWTQGVVSSKVIEGKENEEGEKFRDYYDYDEPISAVPSHRALALFRGRNLGILMVKLGLGEELDAQVPHPCEGLIAGHFGIRQQNRAADKWLADVCRWCWRVKVQPHLESELLTQLRERAENEAIRVFARNLKALLLAAPAGPKGVIGLDPGLRTGVKVAVVDATGKLLGTDTIYPHEPRRDWEGSISRLAKIAAATGAQLVSIGNGTASRETDKLALELIKRHPELKLQKIVVSEAGASVYSASEFAAKEFPELDVSLRGAVSIARRLQDPLAELVKIEPKAIGVGQYQHDVNQRELARMLDAVVEDCVNAVGVDVNTASVPLLARVSGLNSTLAKNIVDFRDSNGPFPNREALKKVPRLGDKTFEQAAGFLRVNGGDNPLDRSSVHPEAYPVVERILAKIKKSIGDVMGNGPVVRSLSANEFVDERFGLPTIKDILTELEKPGRDPRPEFKTATFQEGVEKLTDLKPGMQLEGVVTNVAAFGAFIDIGVHQDGLVHVSAMSTKFIKDPHEVVKAGDIVKVKVLEVDPRRQRISLTMRLNDDLPAAGAGERAGNSGAQRHGGGAQRGGGAPRQREPETVSAMAAAFAKLKR</sequence>
<dbReference type="Pfam" id="PF17674">
    <property type="entry name" value="HHH_9"/>
    <property type="match status" value="1"/>
</dbReference>
<dbReference type="Gene3D" id="2.40.50.140">
    <property type="entry name" value="Nucleic acid-binding proteins"/>
    <property type="match status" value="1"/>
</dbReference>
<dbReference type="Pfam" id="PF12836">
    <property type="entry name" value="HHH_3"/>
    <property type="match status" value="1"/>
</dbReference>
<dbReference type="InterPro" id="IPR010994">
    <property type="entry name" value="RuvA_2-like"/>
</dbReference>
<dbReference type="InterPro" id="IPR037027">
    <property type="entry name" value="YqgF/RNaseH-like_dom_sf"/>
</dbReference>
<reference evidence="3 4" key="1">
    <citation type="submission" date="2019-08" db="EMBL/GenBank/DDBJ databases">
        <authorList>
            <person name="Peeters C."/>
        </authorList>
    </citation>
    <scope>NUCLEOTIDE SEQUENCE [LARGE SCALE GENOMIC DNA]</scope>
    <source>
        <strain evidence="3 4">LMG 31109</strain>
    </source>
</reference>
<dbReference type="GO" id="GO:0003729">
    <property type="term" value="F:mRNA binding"/>
    <property type="evidence" value="ECO:0007669"/>
    <property type="project" value="UniProtKB-ARBA"/>
</dbReference>
<dbReference type="SUPFAM" id="SSF158832">
    <property type="entry name" value="Tex N-terminal region-like"/>
    <property type="match status" value="1"/>
</dbReference>
<dbReference type="GO" id="GO:0005829">
    <property type="term" value="C:cytosol"/>
    <property type="evidence" value="ECO:0007669"/>
    <property type="project" value="TreeGrafter"/>
</dbReference>
<dbReference type="InterPro" id="IPR012337">
    <property type="entry name" value="RNaseH-like_sf"/>
</dbReference>
<feature type="region of interest" description="Disordered" evidence="1">
    <location>
        <begin position="731"/>
        <end position="767"/>
    </location>
</feature>
<dbReference type="InterPro" id="IPR003029">
    <property type="entry name" value="S1_domain"/>
</dbReference>
<dbReference type="Pfam" id="PF16921">
    <property type="entry name" value="Tex_YqgF"/>
    <property type="match status" value="1"/>
</dbReference>
<dbReference type="FunFam" id="2.40.50.140:FF:000051">
    <property type="entry name" value="RNA-binding transcriptional accessory protein"/>
    <property type="match status" value="1"/>
</dbReference>
<dbReference type="InterPro" id="IPR044146">
    <property type="entry name" value="S1_Tex"/>
</dbReference>
<dbReference type="SMART" id="SM00732">
    <property type="entry name" value="YqgFc"/>
    <property type="match status" value="1"/>
</dbReference>
<accession>A0A5E4SCD0</accession>
<dbReference type="Pfam" id="PF09371">
    <property type="entry name" value="Tex_N"/>
    <property type="match status" value="1"/>
</dbReference>
<dbReference type="Gene3D" id="1.10.3500.10">
    <property type="entry name" value="Tex N-terminal region-like"/>
    <property type="match status" value="1"/>
</dbReference>
<proteinExistence type="predicted"/>
<dbReference type="SUPFAM" id="SSF47781">
    <property type="entry name" value="RuvA domain 2-like"/>
    <property type="match status" value="2"/>
</dbReference>
<dbReference type="RefSeq" id="WP_150554196.1">
    <property type="nucleotide sequence ID" value="NZ_CABPSC010000002.1"/>
</dbReference>
<name>A0A5E4SCD0_9BURK</name>
<dbReference type="SMART" id="SM00316">
    <property type="entry name" value="S1"/>
    <property type="match status" value="1"/>
</dbReference>
<dbReference type="InterPro" id="IPR032639">
    <property type="entry name" value="Tex_YqgF"/>
</dbReference>
<organism evidence="3 4">
    <name type="scientific">Pandoraea nosoerga</name>
    <dbReference type="NCBI Taxonomy" id="2508296"/>
    <lineage>
        <taxon>Bacteria</taxon>
        <taxon>Pseudomonadati</taxon>
        <taxon>Pseudomonadota</taxon>
        <taxon>Betaproteobacteria</taxon>
        <taxon>Burkholderiales</taxon>
        <taxon>Burkholderiaceae</taxon>
        <taxon>Pandoraea</taxon>
    </lineage>
</organism>
<dbReference type="FunFam" id="1.10.150.310:FF:000001">
    <property type="entry name" value="RNA-binding transcriptional accessory protein"/>
    <property type="match status" value="1"/>
</dbReference>
<dbReference type="Gene3D" id="1.10.150.310">
    <property type="entry name" value="Tex RuvX-like domain-like"/>
    <property type="match status" value="1"/>
</dbReference>